<evidence type="ECO:0000256" key="11">
    <source>
        <dbReference type="ARBA" id="ARBA00023239"/>
    </source>
</evidence>
<dbReference type="Gene3D" id="3.30.1360.80">
    <property type="entry name" value="S-ribosylhomocysteinase (LuxS)"/>
    <property type="match status" value="1"/>
</dbReference>
<protein>
    <recommendedName>
        <fullName evidence="6">S-ribosylhomocysteine lyase</fullName>
        <ecNumber evidence="5">4.4.1.21</ecNumber>
    </recommendedName>
    <alternativeName>
        <fullName evidence="13">AI-2 synthesis protein</fullName>
    </alternativeName>
    <alternativeName>
        <fullName evidence="14">Autoinducer-2 production protein LuxS</fullName>
    </alternativeName>
</protein>
<evidence type="ECO:0000256" key="12">
    <source>
        <dbReference type="ARBA" id="ARBA00024654"/>
    </source>
</evidence>
<comment type="catalytic activity">
    <reaction evidence="1">
        <text>S-(5-deoxy-D-ribos-5-yl)-L-homocysteine = (S)-4,5-dihydroxypentane-2,3-dione + L-homocysteine</text>
        <dbReference type="Rhea" id="RHEA:17753"/>
        <dbReference type="ChEBI" id="CHEBI:29484"/>
        <dbReference type="ChEBI" id="CHEBI:58195"/>
        <dbReference type="ChEBI" id="CHEBI:58199"/>
        <dbReference type="EC" id="4.4.1.21"/>
    </reaction>
</comment>
<keyword evidence="16" id="KW-1185">Reference proteome</keyword>
<evidence type="ECO:0000256" key="13">
    <source>
        <dbReference type="ARBA" id="ARBA00030600"/>
    </source>
</evidence>
<dbReference type="AlphaFoldDB" id="C0E976"/>
<dbReference type="InterPro" id="IPR011249">
    <property type="entry name" value="Metalloenz_LuxS/M16"/>
</dbReference>
<evidence type="ECO:0000256" key="7">
    <source>
        <dbReference type="ARBA" id="ARBA00022654"/>
    </source>
</evidence>
<keyword evidence="8" id="KW-0479">Metal-binding</keyword>
<evidence type="ECO:0000313" key="16">
    <source>
        <dbReference type="Proteomes" id="UP000003340"/>
    </source>
</evidence>
<keyword evidence="9" id="KW-0071">Autoinducer synthesis</keyword>
<dbReference type="eggNOG" id="COG1854">
    <property type="taxonomic scope" value="Bacteria"/>
</dbReference>
<dbReference type="PANTHER" id="PTHR35799">
    <property type="entry name" value="S-RIBOSYLHOMOCYSTEINE LYASE"/>
    <property type="match status" value="1"/>
</dbReference>
<dbReference type="EC" id="4.4.1.21" evidence="5"/>
<dbReference type="InterPro" id="IPR037005">
    <property type="entry name" value="LuxS_sf"/>
</dbReference>
<reference evidence="15 16" key="2">
    <citation type="submission" date="2009-02" db="EMBL/GenBank/DDBJ databases">
        <title>Draft genome sequence of Clostridium methylpentosum (DSM 5476).</title>
        <authorList>
            <person name="Sudarsanam P."/>
            <person name="Ley R."/>
            <person name="Guruge J."/>
            <person name="Turnbaugh P.J."/>
            <person name="Mahowald M."/>
            <person name="Liep D."/>
            <person name="Gordon J."/>
        </authorList>
    </citation>
    <scope>NUCLEOTIDE SEQUENCE [LARGE SCALE GENOMIC DNA]</scope>
    <source>
        <strain evidence="15 16">DSM 5476</strain>
    </source>
</reference>
<comment type="subunit">
    <text evidence="4">Homodimer.</text>
</comment>
<keyword evidence="7" id="KW-0673">Quorum sensing</keyword>
<evidence type="ECO:0000256" key="8">
    <source>
        <dbReference type="ARBA" id="ARBA00022723"/>
    </source>
</evidence>
<evidence type="ECO:0000256" key="9">
    <source>
        <dbReference type="ARBA" id="ARBA00022929"/>
    </source>
</evidence>
<dbReference type="GO" id="GO:0043768">
    <property type="term" value="F:S-ribosylhomocysteine lyase activity"/>
    <property type="evidence" value="ECO:0007669"/>
    <property type="project" value="UniProtKB-EC"/>
</dbReference>
<evidence type="ECO:0000313" key="15">
    <source>
        <dbReference type="EMBL" id="EEG31979.1"/>
    </source>
</evidence>
<dbReference type="GO" id="GO:0005506">
    <property type="term" value="F:iron ion binding"/>
    <property type="evidence" value="ECO:0007669"/>
    <property type="project" value="InterPro"/>
</dbReference>
<evidence type="ECO:0000256" key="6">
    <source>
        <dbReference type="ARBA" id="ARBA00015130"/>
    </source>
</evidence>
<gene>
    <name evidence="15" type="primary">luxS</name>
    <name evidence="15" type="ORF">CLOSTMETH_00374</name>
</gene>
<dbReference type="Proteomes" id="UP000003340">
    <property type="component" value="Unassembled WGS sequence"/>
</dbReference>
<dbReference type="InterPro" id="IPR003815">
    <property type="entry name" value="S-ribosylhomocysteinase"/>
</dbReference>
<dbReference type="Pfam" id="PF02664">
    <property type="entry name" value="LuxS"/>
    <property type="match status" value="1"/>
</dbReference>
<organism evidence="15 16">
    <name type="scientific">[Clostridium] methylpentosum DSM 5476</name>
    <dbReference type="NCBI Taxonomy" id="537013"/>
    <lineage>
        <taxon>Bacteria</taxon>
        <taxon>Bacillati</taxon>
        <taxon>Bacillota</taxon>
        <taxon>Clostridia</taxon>
        <taxon>Eubacteriales</taxon>
        <taxon>Oscillospiraceae</taxon>
        <taxon>Oscillospiraceae incertae sedis</taxon>
    </lineage>
</organism>
<evidence type="ECO:0000256" key="4">
    <source>
        <dbReference type="ARBA" id="ARBA00011738"/>
    </source>
</evidence>
<dbReference type="SUPFAM" id="SSF63411">
    <property type="entry name" value="LuxS/MPP-like metallohydrolase"/>
    <property type="match status" value="1"/>
</dbReference>
<evidence type="ECO:0000256" key="3">
    <source>
        <dbReference type="ARBA" id="ARBA00007311"/>
    </source>
</evidence>
<dbReference type="EMBL" id="ACEC01000018">
    <property type="protein sequence ID" value="EEG31979.1"/>
    <property type="molecule type" value="Genomic_DNA"/>
</dbReference>
<comment type="function">
    <text evidence="12">Involved in the synthesis of autoinducer 2 (AI-2) which is secreted by bacteria and is used to communicate both the cell density and the metabolic potential of the environment. The regulation of gene expression in response to changes in cell density is called quorum sensing. Catalyzes the transformation of S-ribosylhomocysteine (RHC) to homocysteine (HC) and 4,5-dihydroxy-2,3-pentadione (DPD).</text>
</comment>
<keyword evidence="11 15" id="KW-0456">Lyase</keyword>
<dbReference type="HOGENOM" id="CLU_107531_1_0_9"/>
<reference evidence="15 16" key="1">
    <citation type="submission" date="2009-01" db="EMBL/GenBank/DDBJ databases">
        <authorList>
            <person name="Fulton L."/>
            <person name="Clifton S."/>
            <person name="Fulton B."/>
            <person name="Xu J."/>
            <person name="Minx P."/>
            <person name="Pepin K.H."/>
            <person name="Johnson M."/>
            <person name="Bhonagiri V."/>
            <person name="Nash W.E."/>
            <person name="Mardis E.R."/>
            <person name="Wilson R.K."/>
        </authorList>
    </citation>
    <scope>NUCLEOTIDE SEQUENCE [LARGE SCALE GENOMIC DNA]</scope>
    <source>
        <strain evidence="15 16">DSM 5476</strain>
    </source>
</reference>
<evidence type="ECO:0000256" key="2">
    <source>
        <dbReference type="ARBA" id="ARBA00001962"/>
    </source>
</evidence>
<sequence length="154" mass="17522">MELKKIASFQVDHTKLDIGMYLSRMDGDIMTYDVRLVKPNGGTYLSSASMHTIEHLFATYARSTRESKHVIYVGPMGCRTGFYFITRGISHMQAIELVRESLTFVRDYEGEIPGATEVECGNYREHDLTAAKEDVVSIVNILQNYTPEQLVYKV</sequence>
<accession>C0E976</accession>
<dbReference type="PANTHER" id="PTHR35799:SF1">
    <property type="entry name" value="S-RIBOSYLHOMOCYSTEINE LYASE"/>
    <property type="match status" value="1"/>
</dbReference>
<name>C0E976_9FIRM</name>
<comment type="caution">
    <text evidence="15">The sequence shown here is derived from an EMBL/GenBank/DDBJ whole genome shotgun (WGS) entry which is preliminary data.</text>
</comment>
<comment type="cofactor">
    <cofactor evidence="2">
        <name>Fe cation</name>
        <dbReference type="ChEBI" id="CHEBI:24875"/>
    </cofactor>
</comment>
<comment type="similarity">
    <text evidence="3">Belongs to the LuxS family.</text>
</comment>
<evidence type="ECO:0000256" key="1">
    <source>
        <dbReference type="ARBA" id="ARBA00000297"/>
    </source>
</evidence>
<proteinExistence type="inferred from homology"/>
<evidence type="ECO:0000256" key="5">
    <source>
        <dbReference type="ARBA" id="ARBA00012240"/>
    </source>
</evidence>
<keyword evidence="10" id="KW-0408">Iron</keyword>
<evidence type="ECO:0000256" key="14">
    <source>
        <dbReference type="ARBA" id="ARBA00031777"/>
    </source>
</evidence>
<dbReference type="GO" id="GO:0009372">
    <property type="term" value="P:quorum sensing"/>
    <property type="evidence" value="ECO:0007669"/>
    <property type="project" value="UniProtKB-KW"/>
</dbReference>
<dbReference type="STRING" id="537013.CLOSTMETH_00374"/>
<dbReference type="NCBIfam" id="NF002604">
    <property type="entry name" value="PRK02260.1-4"/>
    <property type="match status" value="1"/>
</dbReference>
<evidence type="ECO:0000256" key="10">
    <source>
        <dbReference type="ARBA" id="ARBA00023004"/>
    </source>
</evidence>
<dbReference type="PRINTS" id="PR01487">
    <property type="entry name" value="LUXSPROTEIN"/>
</dbReference>